<gene>
    <name evidence="1" type="ORF">ACFS7Y_00830</name>
</gene>
<protein>
    <recommendedName>
        <fullName evidence="3">Outer membrane protein beta-barrel domain-containing protein</fullName>
    </recommendedName>
</protein>
<name>A0ABW6BCK5_9SPHI</name>
<keyword evidence="2" id="KW-1185">Reference proteome</keyword>
<dbReference type="EMBL" id="JBHUPB010000002">
    <property type="protein sequence ID" value="MFD2965911.1"/>
    <property type="molecule type" value="Genomic_DNA"/>
</dbReference>
<proteinExistence type="predicted"/>
<sequence>MNLNVFYFIIILLCAAGAAKGQVASEWPRHNIGAGPLVGYNLDSHGLAYGANLLYEYRPFEKVSFISLLTYERTRLDASGINYAAPGHTPILGQNRFEDVYSLSLGMRYYARNFYLAGTAGLGYDKIRTTTQNGGVIDGGDEFGFYKSLAVGYQIALKNEDIVELESGLFGTKRMKLGGTVRYKFMR</sequence>
<dbReference type="RefSeq" id="WP_320184387.1">
    <property type="nucleotide sequence ID" value="NZ_CP138332.1"/>
</dbReference>
<evidence type="ECO:0008006" key="3">
    <source>
        <dbReference type="Google" id="ProtNLM"/>
    </source>
</evidence>
<dbReference type="Proteomes" id="UP001597525">
    <property type="component" value="Unassembled WGS sequence"/>
</dbReference>
<accession>A0ABW6BCK5</accession>
<reference evidence="2" key="1">
    <citation type="journal article" date="2019" name="Int. J. Syst. Evol. Microbiol.">
        <title>The Global Catalogue of Microorganisms (GCM) 10K type strain sequencing project: providing services to taxonomists for standard genome sequencing and annotation.</title>
        <authorList>
            <consortium name="The Broad Institute Genomics Platform"/>
            <consortium name="The Broad Institute Genome Sequencing Center for Infectious Disease"/>
            <person name="Wu L."/>
            <person name="Ma J."/>
        </authorList>
    </citation>
    <scope>NUCLEOTIDE SEQUENCE [LARGE SCALE GENOMIC DNA]</scope>
    <source>
        <strain evidence="2">KCTC 22814</strain>
    </source>
</reference>
<comment type="caution">
    <text evidence="1">The sequence shown here is derived from an EMBL/GenBank/DDBJ whole genome shotgun (WGS) entry which is preliminary data.</text>
</comment>
<organism evidence="1 2">
    <name type="scientific">Sphingobacterium bambusae</name>
    <dbReference type="NCBI Taxonomy" id="662858"/>
    <lineage>
        <taxon>Bacteria</taxon>
        <taxon>Pseudomonadati</taxon>
        <taxon>Bacteroidota</taxon>
        <taxon>Sphingobacteriia</taxon>
        <taxon>Sphingobacteriales</taxon>
        <taxon>Sphingobacteriaceae</taxon>
        <taxon>Sphingobacterium</taxon>
    </lineage>
</organism>
<dbReference type="SUPFAM" id="SSF103515">
    <property type="entry name" value="Autotransporter"/>
    <property type="match status" value="1"/>
</dbReference>
<evidence type="ECO:0000313" key="1">
    <source>
        <dbReference type="EMBL" id="MFD2965911.1"/>
    </source>
</evidence>
<evidence type="ECO:0000313" key="2">
    <source>
        <dbReference type="Proteomes" id="UP001597525"/>
    </source>
</evidence>
<dbReference type="InterPro" id="IPR036709">
    <property type="entry name" value="Autotransporte_beta_dom_sf"/>
</dbReference>